<keyword evidence="2" id="KW-1185">Reference proteome</keyword>
<organism evidence="1 2">
    <name type="scientific">Desulfonema magnum</name>
    <dbReference type="NCBI Taxonomy" id="45655"/>
    <lineage>
        <taxon>Bacteria</taxon>
        <taxon>Pseudomonadati</taxon>
        <taxon>Thermodesulfobacteriota</taxon>
        <taxon>Desulfobacteria</taxon>
        <taxon>Desulfobacterales</taxon>
        <taxon>Desulfococcaceae</taxon>
        <taxon>Desulfonema</taxon>
    </lineage>
</organism>
<dbReference type="AlphaFoldDB" id="A0A975BWE1"/>
<gene>
    <name evidence="1" type="ORF">dnm_090520</name>
</gene>
<name>A0A975BWE1_9BACT</name>
<reference evidence="1" key="1">
    <citation type="journal article" date="2021" name="Microb. Physiol.">
        <title>Proteogenomic Insights into the Physiology of Marine, Sulfate-Reducing, Filamentous Desulfonema limicola and Desulfonema magnum.</title>
        <authorList>
            <person name="Schnaars V."/>
            <person name="Wohlbrand L."/>
            <person name="Scheve S."/>
            <person name="Hinrichs C."/>
            <person name="Reinhardt R."/>
            <person name="Rabus R."/>
        </authorList>
    </citation>
    <scope>NUCLEOTIDE SEQUENCE</scope>
    <source>
        <strain evidence="1">4be13</strain>
    </source>
</reference>
<dbReference type="KEGG" id="dmm:dnm_090520"/>
<protein>
    <submittedName>
        <fullName evidence="1">Uncharacterized protein</fullName>
    </submittedName>
</protein>
<dbReference type="Proteomes" id="UP000663722">
    <property type="component" value="Chromosome"/>
</dbReference>
<dbReference type="EMBL" id="CP061800">
    <property type="protein sequence ID" value="QTA92959.1"/>
    <property type="molecule type" value="Genomic_DNA"/>
</dbReference>
<sequence>MNHAKQTAFHFLIMKKSEKIKLFKASFKKIISLHRKKIRLPGLPF</sequence>
<evidence type="ECO:0000313" key="2">
    <source>
        <dbReference type="Proteomes" id="UP000663722"/>
    </source>
</evidence>
<accession>A0A975BWE1</accession>
<proteinExistence type="predicted"/>
<evidence type="ECO:0000313" key="1">
    <source>
        <dbReference type="EMBL" id="QTA92959.1"/>
    </source>
</evidence>